<reference evidence="2" key="1">
    <citation type="journal article" date="2015" name="Nature">
        <title>Complex archaea that bridge the gap between prokaryotes and eukaryotes.</title>
        <authorList>
            <person name="Spang A."/>
            <person name="Saw J.H."/>
            <person name="Jorgensen S.L."/>
            <person name="Zaremba-Niedzwiedzka K."/>
            <person name="Martijn J."/>
            <person name="Lind A.E."/>
            <person name="van Eijk R."/>
            <person name="Schleper C."/>
            <person name="Guy L."/>
            <person name="Ettema T.J."/>
        </authorList>
    </citation>
    <scope>NUCLEOTIDE SEQUENCE</scope>
</reference>
<feature type="region of interest" description="Disordered" evidence="1">
    <location>
        <begin position="41"/>
        <end position="84"/>
    </location>
</feature>
<name>A0A0F9UEK2_9ZZZZ</name>
<accession>A0A0F9UEK2</accession>
<sequence length="142" mass="15783">MSNNKVVKFIMPWRQYNTGELARFAGPTADGLVRSGFAEYHKSGDAPAATRPKLRPELGVRDRRETPDGLPDDLRELPEGEVPGGVIVEDENEGLEAQHAGFGKWFIYRDGEQISGPHTRAAVVKMGLLEEKAKSKRRGRLK</sequence>
<comment type="caution">
    <text evidence="2">The sequence shown here is derived from an EMBL/GenBank/DDBJ whole genome shotgun (WGS) entry which is preliminary data.</text>
</comment>
<evidence type="ECO:0000256" key="1">
    <source>
        <dbReference type="SAM" id="MobiDB-lite"/>
    </source>
</evidence>
<feature type="compositionally biased region" description="Basic and acidic residues" evidence="1">
    <location>
        <begin position="54"/>
        <end position="78"/>
    </location>
</feature>
<proteinExistence type="predicted"/>
<protein>
    <submittedName>
        <fullName evidence="2">Uncharacterized protein</fullName>
    </submittedName>
</protein>
<gene>
    <name evidence="2" type="ORF">LCGC14_0232120</name>
</gene>
<dbReference type="AlphaFoldDB" id="A0A0F9UEK2"/>
<dbReference type="EMBL" id="LAZR01000113">
    <property type="protein sequence ID" value="KKN90099.1"/>
    <property type="molecule type" value="Genomic_DNA"/>
</dbReference>
<organism evidence="2">
    <name type="scientific">marine sediment metagenome</name>
    <dbReference type="NCBI Taxonomy" id="412755"/>
    <lineage>
        <taxon>unclassified sequences</taxon>
        <taxon>metagenomes</taxon>
        <taxon>ecological metagenomes</taxon>
    </lineage>
</organism>
<evidence type="ECO:0000313" key="2">
    <source>
        <dbReference type="EMBL" id="KKN90099.1"/>
    </source>
</evidence>